<name>A0A512HEL4_9HYPH</name>
<sequence length="70" mass="7606">MPERPPSDHPSLWRRLGPMERTVAAALMAMAIGGILLVVDGIYMKVKAEPLAVTFVPPPCHGRMGDQIDP</sequence>
<feature type="transmembrane region" description="Helical" evidence="1">
    <location>
        <begin position="23"/>
        <end position="43"/>
    </location>
</feature>
<evidence type="ECO:0000313" key="2">
    <source>
        <dbReference type="EMBL" id="GEO83903.1"/>
    </source>
</evidence>
<reference evidence="2 3" key="1">
    <citation type="submission" date="2019-07" db="EMBL/GenBank/DDBJ databases">
        <title>Whole genome shotgun sequence of Rhizobium naphthalenivorans NBRC 107585.</title>
        <authorList>
            <person name="Hosoyama A."/>
            <person name="Uohara A."/>
            <person name="Ohji S."/>
            <person name="Ichikawa N."/>
        </authorList>
    </citation>
    <scope>NUCLEOTIDE SEQUENCE [LARGE SCALE GENOMIC DNA]</scope>
    <source>
        <strain evidence="2 3">NBRC 107585</strain>
    </source>
</reference>
<evidence type="ECO:0000256" key="1">
    <source>
        <dbReference type="SAM" id="Phobius"/>
    </source>
</evidence>
<dbReference type="EMBL" id="BJZP01000003">
    <property type="protein sequence ID" value="GEO83903.1"/>
    <property type="molecule type" value="Genomic_DNA"/>
</dbReference>
<comment type="caution">
    <text evidence="2">The sequence shown here is derived from an EMBL/GenBank/DDBJ whole genome shotgun (WGS) entry which is preliminary data.</text>
</comment>
<dbReference type="AlphaFoldDB" id="A0A512HEL4"/>
<protein>
    <submittedName>
        <fullName evidence="2">Uncharacterized protein</fullName>
    </submittedName>
</protein>
<keyword evidence="3" id="KW-1185">Reference proteome</keyword>
<accession>A0A512HEL4</accession>
<gene>
    <name evidence="2" type="ORF">RNA01_08350</name>
</gene>
<dbReference type="Proteomes" id="UP000321717">
    <property type="component" value="Unassembled WGS sequence"/>
</dbReference>
<proteinExistence type="predicted"/>
<keyword evidence="1" id="KW-0472">Membrane</keyword>
<organism evidence="2 3">
    <name type="scientific">Ciceribacter naphthalenivorans</name>
    <dbReference type="NCBI Taxonomy" id="1118451"/>
    <lineage>
        <taxon>Bacteria</taxon>
        <taxon>Pseudomonadati</taxon>
        <taxon>Pseudomonadota</taxon>
        <taxon>Alphaproteobacteria</taxon>
        <taxon>Hyphomicrobiales</taxon>
        <taxon>Rhizobiaceae</taxon>
        <taxon>Ciceribacter</taxon>
    </lineage>
</organism>
<evidence type="ECO:0000313" key="3">
    <source>
        <dbReference type="Proteomes" id="UP000321717"/>
    </source>
</evidence>
<keyword evidence="1" id="KW-1133">Transmembrane helix</keyword>
<keyword evidence="1" id="KW-0812">Transmembrane</keyword>